<evidence type="ECO:0000313" key="2">
    <source>
        <dbReference type="EMBL" id="EEY61758.1"/>
    </source>
</evidence>
<feature type="compositionally biased region" description="Polar residues" evidence="1">
    <location>
        <begin position="242"/>
        <end position="256"/>
    </location>
</feature>
<dbReference type="KEGG" id="pif:PITG_20977"/>
<feature type="compositionally biased region" description="Basic and acidic residues" evidence="1">
    <location>
        <begin position="145"/>
        <end position="162"/>
    </location>
</feature>
<dbReference type="GeneID" id="9463340"/>
<accession>D0P3U2</accession>
<name>D0P3U2_PHYIT</name>
<dbReference type="EMBL" id="DS028426">
    <property type="protein sequence ID" value="EEY61758.1"/>
    <property type="molecule type" value="Genomic_DNA"/>
</dbReference>
<feature type="region of interest" description="Disordered" evidence="1">
    <location>
        <begin position="23"/>
        <end position="114"/>
    </location>
</feature>
<gene>
    <name evidence="2" type="ORF">PITG_20977</name>
</gene>
<dbReference type="RefSeq" id="XP_002895033.1">
    <property type="nucleotide sequence ID" value="XM_002894987.1"/>
</dbReference>
<keyword evidence="3" id="KW-1185">Reference proteome</keyword>
<dbReference type="AlphaFoldDB" id="D0P3U2"/>
<dbReference type="eggNOG" id="ENOG502SUK4">
    <property type="taxonomic scope" value="Eukaryota"/>
</dbReference>
<evidence type="ECO:0000313" key="3">
    <source>
        <dbReference type="Proteomes" id="UP000006643"/>
    </source>
</evidence>
<sequence length="460" mass="50222">MPTRLTRSHSGGDWVFHREGCRQQEGEDPNTLLVPVTSVNVQRPRRSAPGKGFSPLPIPPPTEARTDGDYTIVRRRTRPVDRPEMGEETTPVNREESRAPSALEKPNVGHADPAEDEDMAEMDMHTSEGPACTYGRFEALMDEDMKSEADSSDRDDEGKDSDSNNDDAAYAFPDDGNTEEVDVIMMDETQSLNALSPRGQRIVETLSLASDVAMGMAEATSGTEVKASSSLDSEGNLTLSYIGSSAPTHSQDTAPTPGSDFPYSLASTSSDLRSDKLAQPTPPLGQTSKLATLETVEPEPEVEYVTTIATARNPTQAAFWLSWFGGREVSVPDAGQCAILAFYATVTNHDAGSLKLSPAVTKDVNSHKKAIYCLMLANLRTDVLLGLIDPTQELARLYPACPSPDSRELATALLFQHLLIERNRSVARRVPCAHWATSNVLRTYAQYLRQPLLVLDGRKW</sequence>
<dbReference type="OrthoDB" id="127577at2759"/>
<dbReference type="HOGENOM" id="CLU_595130_0_0_1"/>
<protein>
    <submittedName>
        <fullName evidence="2">Uncharacterized protein</fullName>
    </submittedName>
</protein>
<organism evidence="2 3">
    <name type="scientific">Phytophthora infestans (strain T30-4)</name>
    <name type="common">Potato late blight agent</name>
    <dbReference type="NCBI Taxonomy" id="403677"/>
    <lineage>
        <taxon>Eukaryota</taxon>
        <taxon>Sar</taxon>
        <taxon>Stramenopiles</taxon>
        <taxon>Oomycota</taxon>
        <taxon>Peronosporomycetes</taxon>
        <taxon>Peronosporales</taxon>
        <taxon>Peronosporaceae</taxon>
        <taxon>Phytophthora</taxon>
    </lineage>
</organism>
<evidence type="ECO:0000256" key="1">
    <source>
        <dbReference type="SAM" id="MobiDB-lite"/>
    </source>
</evidence>
<dbReference type="InParanoid" id="D0P3U2"/>
<proteinExistence type="predicted"/>
<feature type="region of interest" description="Disordered" evidence="1">
    <location>
        <begin position="145"/>
        <end position="176"/>
    </location>
</feature>
<reference evidence="3" key="1">
    <citation type="journal article" date="2009" name="Nature">
        <title>Genome sequence and analysis of the Irish potato famine pathogen Phytophthora infestans.</title>
        <authorList>
            <consortium name="The Broad Institute Genome Sequencing Platform"/>
            <person name="Haas B.J."/>
            <person name="Kamoun S."/>
            <person name="Zody M.C."/>
            <person name="Jiang R.H."/>
            <person name="Handsaker R.E."/>
            <person name="Cano L.M."/>
            <person name="Grabherr M."/>
            <person name="Kodira C.D."/>
            <person name="Raffaele S."/>
            <person name="Torto-Alalibo T."/>
            <person name="Bozkurt T.O."/>
            <person name="Ah-Fong A.M."/>
            <person name="Alvarado L."/>
            <person name="Anderson V.L."/>
            <person name="Armstrong M.R."/>
            <person name="Avrova A."/>
            <person name="Baxter L."/>
            <person name="Beynon J."/>
            <person name="Boevink P.C."/>
            <person name="Bollmann S.R."/>
            <person name="Bos J.I."/>
            <person name="Bulone V."/>
            <person name="Cai G."/>
            <person name="Cakir C."/>
            <person name="Carrington J.C."/>
            <person name="Chawner M."/>
            <person name="Conti L."/>
            <person name="Costanzo S."/>
            <person name="Ewan R."/>
            <person name="Fahlgren N."/>
            <person name="Fischbach M.A."/>
            <person name="Fugelstad J."/>
            <person name="Gilroy E.M."/>
            <person name="Gnerre S."/>
            <person name="Green P.J."/>
            <person name="Grenville-Briggs L.J."/>
            <person name="Griffith J."/>
            <person name="Grunwald N.J."/>
            <person name="Horn K."/>
            <person name="Horner N.R."/>
            <person name="Hu C.H."/>
            <person name="Huitema E."/>
            <person name="Jeong D.H."/>
            <person name="Jones A.M."/>
            <person name="Jones J.D."/>
            <person name="Jones R.W."/>
            <person name="Karlsson E.K."/>
            <person name="Kunjeti S.G."/>
            <person name="Lamour K."/>
            <person name="Liu Z."/>
            <person name="Ma L."/>
            <person name="Maclean D."/>
            <person name="Chibucos M.C."/>
            <person name="McDonald H."/>
            <person name="McWalters J."/>
            <person name="Meijer H.J."/>
            <person name="Morgan W."/>
            <person name="Morris P.F."/>
            <person name="Munro C.A."/>
            <person name="O'Neill K."/>
            <person name="Ospina-Giraldo M."/>
            <person name="Pinzon A."/>
            <person name="Pritchard L."/>
            <person name="Ramsahoye B."/>
            <person name="Ren Q."/>
            <person name="Restrepo S."/>
            <person name="Roy S."/>
            <person name="Sadanandom A."/>
            <person name="Savidor A."/>
            <person name="Schornack S."/>
            <person name="Schwartz D.C."/>
            <person name="Schumann U.D."/>
            <person name="Schwessinger B."/>
            <person name="Seyer L."/>
            <person name="Sharpe T."/>
            <person name="Silvar C."/>
            <person name="Song J."/>
            <person name="Studholme D.J."/>
            <person name="Sykes S."/>
            <person name="Thines M."/>
            <person name="van de Vondervoort P.J."/>
            <person name="Phuntumart V."/>
            <person name="Wawra S."/>
            <person name="Weide R."/>
            <person name="Win J."/>
            <person name="Young C."/>
            <person name="Zhou S."/>
            <person name="Fry W."/>
            <person name="Meyers B.C."/>
            <person name="van West P."/>
            <person name="Ristaino J."/>
            <person name="Govers F."/>
            <person name="Birch P.R."/>
            <person name="Whisson S.C."/>
            <person name="Judelson H.S."/>
            <person name="Nusbaum C."/>
        </authorList>
    </citation>
    <scope>NUCLEOTIDE SEQUENCE [LARGE SCALE GENOMIC DNA]</scope>
    <source>
        <strain evidence="3">T30-4</strain>
    </source>
</reference>
<dbReference type="VEuPathDB" id="FungiDB:PITG_20977"/>
<dbReference type="Proteomes" id="UP000006643">
    <property type="component" value="Unassembled WGS sequence"/>
</dbReference>
<dbReference type="OMA" id="RTHESHF"/>
<feature type="region of interest" description="Disordered" evidence="1">
    <location>
        <begin position="242"/>
        <end position="295"/>
    </location>
</feature>